<gene>
    <name evidence="1" type="ORF">PB01_15425</name>
</gene>
<evidence type="ECO:0000313" key="2">
    <source>
        <dbReference type="Proteomes" id="UP000325517"/>
    </source>
</evidence>
<evidence type="ECO:0008006" key="3">
    <source>
        <dbReference type="Google" id="ProtNLM"/>
    </source>
</evidence>
<dbReference type="Proteomes" id="UP000325517">
    <property type="component" value="Chromosome"/>
</dbReference>
<organism evidence="1 2">
    <name type="scientific">Psychrobacillus glaciei</name>
    <dbReference type="NCBI Taxonomy" id="2283160"/>
    <lineage>
        <taxon>Bacteria</taxon>
        <taxon>Bacillati</taxon>
        <taxon>Bacillota</taxon>
        <taxon>Bacilli</taxon>
        <taxon>Bacillales</taxon>
        <taxon>Bacillaceae</taxon>
        <taxon>Psychrobacillus</taxon>
    </lineage>
</organism>
<dbReference type="InterPro" id="IPR051200">
    <property type="entry name" value="Host-pathogen_enzymatic-act"/>
</dbReference>
<dbReference type="EMBL" id="CP031223">
    <property type="protein sequence ID" value="QFG00104.1"/>
    <property type="molecule type" value="Genomic_DNA"/>
</dbReference>
<sequence>MRKILILVFLCGILVGCSVTSFNPINSSTDFVASLNTIEPSIDFISNKHKIIQTWKLEAAYTGFTLVSKDYIFLYGYSLNEAVLIQLSTGKKVATYSIHEGSSFAYAVGDSIYVANGKENTLTLLDLKGKEVEKAEAGRYPMSMIADEKYLYVINFKDTFLSVFTLKDLQLVTTWDIPTSSHGLYMNGNELWIGGHGAGSQPNKVIRKYNLQSGQLQGEIEASMMPIGFAQASNGQIYVVSHGSNYVREFTKEGNLMSSIKVGANPFSINTFDDTVVVAGYDDHDVYFLQNGKIINKVSVGKGPFQLITREASK</sequence>
<proteinExistence type="predicted"/>
<name>A0A5J6SRJ1_9BACI</name>
<accession>A0A5J6SRJ1</accession>
<reference evidence="1 2" key="1">
    <citation type="submission" date="2018-07" db="EMBL/GenBank/DDBJ databases">
        <title>Complete genome sequence of Psychrobacillus sp. PB01, isolated from iceberg, and comparative genome analysis of Psychrobacillus strains.</title>
        <authorList>
            <person name="Lee P.C."/>
        </authorList>
    </citation>
    <scope>NUCLEOTIDE SEQUENCE [LARGE SCALE GENOMIC DNA]</scope>
    <source>
        <strain evidence="1 2">PB01</strain>
    </source>
</reference>
<dbReference type="Gene3D" id="2.130.10.10">
    <property type="entry name" value="YVTN repeat-like/Quinoprotein amine dehydrogenase"/>
    <property type="match status" value="1"/>
</dbReference>
<protein>
    <recommendedName>
        <fullName evidence="3">YncE family protein</fullName>
    </recommendedName>
</protein>
<dbReference type="InterPro" id="IPR015943">
    <property type="entry name" value="WD40/YVTN_repeat-like_dom_sf"/>
</dbReference>
<dbReference type="AlphaFoldDB" id="A0A5J6SRJ1"/>
<dbReference type="SUPFAM" id="SSF51004">
    <property type="entry name" value="C-terminal (heme d1) domain of cytochrome cd1-nitrite reductase"/>
    <property type="match status" value="1"/>
</dbReference>
<dbReference type="InterPro" id="IPR011048">
    <property type="entry name" value="Haem_d1_sf"/>
</dbReference>
<dbReference type="PROSITE" id="PS51257">
    <property type="entry name" value="PROKAR_LIPOPROTEIN"/>
    <property type="match status" value="1"/>
</dbReference>
<dbReference type="OrthoDB" id="120019at2"/>
<dbReference type="PANTHER" id="PTHR47197:SF3">
    <property type="entry name" value="DIHYDRO-HEME D1 DEHYDROGENASE"/>
    <property type="match status" value="1"/>
</dbReference>
<dbReference type="PANTHER" id="PTHR47197">
    <property type="entry name" value="PROTEIN NIRF"/>
    <property type="match status" value="1"/>
</dbReference>
<dbReference type="RefSeq" id="WP_151700991.1">
    <property type="nucleotide sequence ID" value="NZ_CP031223.1"/>
</dbReference>
<dbReference type="KEGG" id="psyo:PB01_15425"/>
<keyword evidence="2" id="KW-1185">Reference proteome</keyword>
<evidence type="ECO:0000313" key="1">
    <source>
        <dbReference type="EMBL" id="QFG00104.1"/>
    </source>
</evidence>